<dbReference type="InterPro" id="IPR038765">
    <property type="entry name" value="Papain-like_cys_pep_sf"/>
</dbReference>
<name>A0AAD8WJ49_LOLMU</name>
<protein>
    <recommendedName>
        <fullName evidence="2">DUF8039 domain-containing protein</fullName>
    </recommendedName>
</protein>
<feature type="compositionally biased region" description="Basic and acidic residues" evidence="1">
    <location>
        <begin position="331"/>
        <end position="352"/>
    </location>
</feature>
<comment type="caution">
    <text evidence="3">The sequence shown here is derived from an EMBL/GenBank/DDBJ whole genome shotgun (WGS) entry which is preliminary data.</text>
</comment>
<feature type="region of interest" description="Disordered" evidence="1">
    <location>
        <begin position="154"/>
        <end position="245"/>
    </location>
</feature>
<dbReference type="EMBL" id="JAUUTY010000003">
    <property type="protein sequence ID" value="KAK1663866.1"/>
    <property type="molecule type" value="Genomic_DNA"/>
</dbReference>
<dbReference type="SUPFAM" id="SSF54001">
    <property type="entry name" value="Cysteine proteinases"/>
    <property type="match status" value="1"/>
</dbReference>
<dbReference type="Proteomes" id="UP001231189">
    <property type="component" value="Unassembled WGS sequence"/>
</dbReference>
<dbReference type="AlphaFoldDB" id="A0AAD8WJ49"/>
<dbReference type="PANTHER" id="PTHR48125">
    <property type="entry name" value="LP07818P1"/>
    <property type="match status" value="1"/>
</dbReference>
<feature type="region of interest" description="Disordered" evidence="1">
    <location>
        <begin position="286"/>
        <end position="399"/>
    </location>
</feature>
<reference evidence="3" key="1">
    <citation type="submission" date="2023-07" db="EMBL/GenBank/DDBJ databases">
        <title>A chromosome-level genome assembly of Lolium multiflorum.</title>
        <authorList>
            <person name="Chen Y."/>
            <person name="Copetti D."/>
            <person name="Kolliker R."/>
            <person name="Studer B."/>
        </authorList>
    </citation>
    <scope>NUCLEOTIDE SEQUENCE</scope>
    <source>
        <strain evidence="3">02402/16</strain>
        <tissue evidence="3">Leaf</tissue>
    </source>
</reference>
<feature type="compositionally biased region" description="Basic residues" evidence="1">
    <location>
        <begin position="26"/>
        <end position="39"/>
    </location>
</feature>
<sequence>MLKAAEIEIKKEHQVLMVNKTTSFKKQGKSKGKNKKSGKKAATPPVKPKSALSTMLSVITARRRDTGSLLNLADRQGIVPLHWYDPCLNVMIVDNNDEDPATYEEAMMSPDSNKWQEAMKSEMGSMYDNKVWTLVELPDSRKAVENKWIFKRKTDADGCPNCRPPRRRRRHRASPAPSPPTRAAAHRARPAVSSSFFPRSPPARASSAPLLLHRRAPSVAPARPRVARLSRTPPPPRRRAPPLPDDFAVVMVDEVMADYEQMVLEQPAGEDGEINELGQARRTTIQWRKENIVFPGSKPSMPPPSRSKPPPRENTPSPSPPRENTPPQCPPRDDSPLHDDDSPVRDDCHVHEPSPQASPSPKQKRKSSTAESIEAPNRSSAPNRPSAPKRAKTPQLLPNHMTDEQKAFLAPKKPPKVFIPPNTVKHFAETRQKRAELRTDYDRSLGQSYRAAKAKKVHLLGEQEKQSIPHCVVQPYDDPETASMIEREARGQGADVQYQDYYPTAQVVNKYRYGHDLVKPGELARMGTQMRRLHEWYLRACRKGDRYLTVSLRDEHYFRGKEEINLELEELFKLFNQDALDKAVIGCYCLMKKLECKRGKLDPIGFIDPNTVHVVTLKKGVVLVMDSKRYEHKEWENMATLLQRAWKRFINVVPDKWKPELTFEDYPPRQKRPVSLRGRETLLHTKSVPRQRNGRAQQNPPGPVRTTNRDQRSSTTSPLAAPRGEAF</sequence>
<organism evidence="3 4">
    <name type="scientific">Lolium multiflorum</name>
    <name type="common">Italian ryegrass</name>
    <name type="synonym">Lolium perenne subsp. multiflorum</name>
    <dbReference type="NCBI Taxonomy" id="4521"/>
    <lineage>
        <taxon>Eukaryota</taxon>
        <taxon>Viridiplantae</taxon>
        <taxon>Streptophyta</taxon>
        <taxon>Embryophyta</taxon>
        <taxon>Tracheophyta</taxon>
        <taxon>Spermatophyta</taxon>
        <taxon>Magnoliopsida</taxon>
        <taxon>Liliopsida</taxon>
        <taxon>Poales</taxon>
        <taxon>Poaceae</taxon>
        <taxon>BOP clade</taxon>
        <taxon>Pooideae</taxon>
        <taxon>Poodae</taxon>
        <taxon>Poeae</taxon>
        <taxon>Poeae Chloroplast Group 2 (Poeae type)</taxon>
        <taxon>Loliodinae</taxon>
        <taxon>Loliinae</taxon>
        <taxon>Lolium</taxon>
    </lineage>
</organism>
<dbReference type="Pfam" id="PF26133">
    <property type="entry name" value="DUF8039"/>
    <property type="match status" value="1"/>
</dbReference>
<feature type="compositionally biased region" description="Basic residues" evidence="1">
    <location>
        <begin position="164"/>
        <end position="173"/>
    </location>
</feature>
<feature type="region of interest" description="Disordered" evidence="1">
    <location>
        <begin position="21"/>
        <end position="48"/>
    </location>
</feature>
<accession>A0AAD8WJ49</accession>
<feature type="region of interest" description="Disordered" evidence="1">
    <location>
        <begin position="668"/>
        <end position="727"/>
    </location>
</feature>
<dbReference type="PANTHER" id="PTHR48125:SF12">
    <property type="entry name" value="AT HOOK TRANSCRIPTION FACTOR FAMILY-RELATED"/>
    <property type="match status" value="1"/>
</dbReference>
<evidence type="ECO:0000313" key="3">
    <source>
        <dbReference type="EMBL" id="KAK1663866.1"/>
    </source>
</evidence>
<evidence type="ECO:0000256" key="1">
    <source>
        <dbReference type="SAM" id="MobiDB-lite"/>
    </source>
</evidence>
<proteinExistence type="predicted"/>
<dbReference type="InterPro" id="IPR058352">
    <property type="entry name" value="DUF8039"/>
</dbReference>
<feature type="domain" description="DUF8039" evidence="2">
    <location>
        <begin position="242"/>
        <end position="294"/>
    </location>
</feature>
<keyword evidence="4" id="KW-1185">Reference proteome</keyword>
<feature type="compositionally biased region" description="Pro residues" evidence="1">
    <location>
        <begin position="317"/>
        <end position="330"/>
    </location>
</feature>
<feature type="compositionally biased region" description="Low complexity" evidence="1">
    <location>
        <begin position="190"/>
        <end position="231"/>
    </location>
</feature>
<evidence type="ECO:0000259" key="2">
    <source>
        <dbReference type="Pfam" id="PF26133"/>
    </source>
</evidence>
<evidence type="ECO:0000313" key="4">
    <source>
        <dbReference type="Proteomes" id="UP001231189"/>
    </source>
</evidence>
<gene>
    <name evidence="3" type="ORF">QYE76_052025</name>
</gene>